<gene>
    <name evidence="1" type="ORF">TAV2_LOCUS4893</name>
</gene>
<accession>A0AAU9RH03</accession>
<organism evidence="1 2">
    <name type="scientific">Thlaspi arvense</name>
    <name type="common">Field penny-cress</name>
    <dbReference type="NCBI Taxonomy" id="13288"/>
    <lineage>
        <taxon>Eukaryota</taxon>
        <taxon>Viridiplantae</taxon>
        <taxon>Streptophyta</taxon>
        <taxon>Embryophyta</taxon>
        <taxon>Tracheophyta</taxon>
        <taxon>Spermatophyta</taxon>
        <taxon>Magnoliopsida</taxon>
        <taxon>eudicotyledons</taxon>
        <taxon>Gunneridae</taxon>
        <taxon>Pentapetalae</taxon>
        <taxon>rosids</taxon>
        <taxon>malvids</taxon>
        <taxon>Brassicales</taxon>
        <taxon>Brassicaceae</taxon>
        <taxon>Thlaspideae</taxon>
        <taxon>Thlaspi</taxon>
    </lineage>
</organism>
<comment type="caution">
    <text evidence="1">The sequence shown here is derived from an EMBL/GenBank/DDBJ whole genome shotgun (WGS) entry which is preliminary data.</text>
</comment>
<evidence type="ECO:0000313" key="2">
    <source>
        <dbReference type="Proteomes" id="UP000836841"/>
    </source>
</evidence>
<dbReference type="Proteomes" id="UP000836841">
    <property type="component" value="Unassembled WGS sequence"/>
</dbReference>
<dbReference type="AlphaFoldDB" id="A0AAU9RH03"/>
<evidence type="ECO:0000313" key="1">
    <source>
        <dbReference type="EMBL" id="CAH2042925.1"/>
    </source>
</evidence>
<proteinExistence type="predicted"/>
<reference evidence="1 2" key="1">
    <citation type="submission" date="2022-03" db="EMBL/GenBank/DDBJ databases">
        <authorList>
            <person name="Nunn A."/>
            <person name="Chopra R."/>
            <person name="Nunn A."/>
            <person name="Contreras Garrido A."/>
        </authorList>
    </citation>
    <scope>NUCLEOTIDE SEQUENCE [LARGE SCALE GENOMIC DNA]</scope>
</reference>
<name>A0AAU9RH03_THLAR</name>
<protein>
    <submittedName>
        <fullName evidence="1">Uncharacterized protein</fullName>
    </submittedName>
</protein>
<keyword evidence="2" id="KW-1185">Reference proteome</keyword>
<dbReference type="EMBL" id="CAJVSB020000227">
    <property type="protein sequence ID" value="CAH2042925.1"/>
    <property type="molecule type" value="Genomic_DNA"/>
</dbReference>
<sequence length="68" mass="7726">MEESAEREMRRYIEASLPISCMFRGISAWIGNCHLFWGNLDWREVTETSCTARSSGVVGAGEVQHKTF</sequence>